<dbReference type="eggNOG" id="ENOG502ZSX5">
    <property type="taxonomic scope" value="Bacteria"/>
</dbReference>
<proteinExistence type="predicted"/>
<dbReference type="HOGENOM" id="CLU_2116621_0_0_5"/>
<protein>
    <submittedName>
        <fullName evidence="2">Uncharacterized protein</fullName>
    </submittedName>
</protein>
<evidence type="ECO:0000256" key="1">
    <source>
        <dbReference type="SAM" id="MobiDB-lite"/>
    </source>
</evidence>
<organism evidence="2">
    <name type="scientific">Chelativorans sp. (strain BNC1)</name>
    <dbReference type="NCBI Taxonomy" id="266779"/>
    <lineage>
        <taxon>Bacteria</taxon>
        <taxon>Pseudomonadati</taxon>
        <taxon>Pseudomonadota</taxon>
        <taxon>Alphaproteobacteria</taxon>
        <taxon>Hyphomicrobiales</taxon>
        <taxon>Phyllobacteriaceae</taxon>
        <taxon>Chelativorans</taxon>
    </lineage>
</organism>
<accession>Q11KI8</accession>
<sequence length="114" mass="12544">MFNSHGSMASYQTALAYNLEVASTPFSFSSDGDEQDGSKDPVAPDHDAAEREDLPYRVELWDAAKQAVVQVLAVTANASIGYAAYFAATREHPDRYITLRHKNSIVSRWNGPAH</sequence>
<dbReference type="AlphaFoldDB" id="Q11KI8"/>
<evidence type="ECO:0000313" key="2">
    <source>
        <dbReference type="EMBL" id="ABG62087.1"/>
    </source>
</evidence>
<reference evidence="2" key="1">
    <citation type="submission" date="2006-06" db="EMBL/GenBank/DDBJ databases">
        <title>Complete sequence of chromosome of Chelativorans sp. BNC1.</title>
        <authorList>
            <consortium name="US DOE Joint Genome Institute"/>
            <person name="Copeland A."/>
            <person name="Lucas S."/>
            <person name="Lapidus A."/>
            <person name="Barry K."/>
            <person name="Detter J.C."/>
            <person name="Glavina del Rio T."/>
            <person name="Hammon N."/>
            <person name="Israni S."/>
            <person name="Dalin E."/>
            <person name="Tice H."/>
            <person name="Pitluck S."/>
            <person name="Chertkov O."/>
            <person name="Brettin T."/>
            <person name="Bruce D."/>
            <person name="Han C."/>
            <person name="Tapia R."/>
            <person name="Gilna P."/>
            <person name="Schmutz J."/>
            <person name="Larimer F."/>
            <person name="Land M."/>
            <person name="Hauser L."/>
            <person name="Kyrpides N."/>
            <person name="Mikhailova N."/>
            <person name="Richardson P."/>
        </authorList>
    </citation>
    <scope>NUCLEOTIDE SEQUENCE</scope>
    <source>
        <strain evidence="2">BNC1</strain>
    </source>
</reference>
<gene>
    <name evidence="2" type="ordered locus">Meso_0687</name>
</gene>
<dbReference type="EMBL" id="CP000390">
    <property type="protein sequence ID" value="ABG62087.1"/>
    <property type="molecule type" value="Genomic_DNA"/>
</dbReference>
<dbReference type="KEGG" id="mes:Meso_0687"/>
<feature type="region of interest" description="Disordered" evidence="1">
    <location>
        <begin position="27"/>
        <end position="49"/>
    </location>
</feature>
<name>Q11KI8_CHESB</name>
<feature type="compositionally biased region" description="Basic and acidic residues" evidence="1">
    <location>
        <begin position="36"/>
        <end position="49"/>
    </location>
</feature>